<reference evidence="2" key="1">
    <citation type="journal article" date="2015" name="Nat. Genet.">
        <title>The genome and transcriptome of the zoonotic hookworm Ancylostoma ceylanicum identify infection-specific gene families.</title>
        <authorList>
            <person name="Schwarz E.M."/>
            <person name="Hu Y."/>
            <person name="Antoshechkin I."/>
            <person name="Miller M.M."/>
            <person name="Sternberg P.W."/>
            <person name="Aroian R.V."/>
        </authorList>
    </citation>
    <scope>NUCLEOTIDE SEQUENCE</scope>
    <source>
        <strain evidence="2">HY135</strain>
    </source>
</reference>
<protein>
    <submittedName>
        <fullName evidence="1">Uncharacterized protein</fullName>
    </submittedName>
</protein>
<sequence length="73" mass="8545">MPPASHCTGRIRIQRLYHAQMKSSPWRILRTGLINADHSIFYRVPPDQRKTFFSRIFCLSLYEFEGAVANSFL</sequence>
<dbReference type="Proteomes" id="UP000024635">
    <property type="component" value="Unassembled WGS sequence"/>
</dbReference>
<gene>
    <name evidence="1" type="primary">Acey_s0375.g221</name>
    <name evidence="1" type="ORF">Y032_0375g221</name>
</gene>
<keyword evidence="2" id="KW-1185">Reference proteome</keyword>
<name>A0A016RTI8_9BILA</name>
<proteinExistence type="predicted"/>
<dbReference type="EMBL" id="JARK01001711">
    <property type="protein sequence ID" value="EYB81700.1"/>
    <property type="molecule type" value="Genomic_DNA"/>
</dbReference>
<evidence type="ECO:0000313" key="1">
    <source>
        <dbReference type="EMBL" id="EYB81700.1"/>
    </source>
</evidence>
<organism evidence="1 2">
    <name type="scientific">Ancylostoma ceylanicum</name>
    <dbReference type="NCBI Taxonomy" id="53326"/>
    <lineage>
        <taxon>Eukaryota</taxon>
        <taxon>Metazoa</taxon>
        <taxon>Ecdysozoa</taxon>
        <taxon>Nematoda</taxon>
        <taxon>Chromadorea</taxon>
        <taxon>Rhabditida</taxon>
        <taxon>Rhabditina</taxon>
        <taxon>Rhabditomorpha</taxon>
        <taxon>Strongyloidea</taxon>
        <taxon>Ancylostomatidae</taxon>
        <taxon>Ancylostomatinae</taxon>
        <taxon>Ancylostoma</taxon>
    </lineage>
</organism>
<dbReference type="AlphaFoldDB" id="A0A016RTI8"/>
<evidence type="ECO:0000313" key="2">
    <source>
        <dbReference type="Proteomes" id="UP000024635"/>
    </source>
</evidence>
<comment type="caution">
    <text evidence="1">The sequence shown here is derived from an EMBL/GenBank/DDBJ whole genome shotgun (WGS) entry which is preliminary data.</text>
</comment>
<accession>A0A016RTI8</accession>